<name>A0A858BWB5_9FIRM</name>
<proteinExistence type="predicted"/>
<organism evidence="1 2">
    <name type="scientific">Aminipila butyrica</name>
    <dbReference type="NCBI Taxonomy" id="433296"/>
    <lineage>
        <taxon>Bacteria</taxon>
        <taxon>Bacillati</taxon>
        <taxon>Bacillota</taxon>
        <taxon>Clostridia</taxon>
        <taxon>Peptostreptococcales</taxon>
        <taxon>Anaerovoracaceae</taxon>
        <taxon>Aminipila</taxon>
    </lineage>
</organism>
<protein>
    <submittedName>
        <fullName evidence="1">Uncharacterized protein</fullName>
    </submittedName>
</protein>
<dbReference type="KEGG" id="abut:Ami103574_10380"/>
<dbReference type="RefSeq" id="WP_163066942.1">
    <property type="nucleotide sequence ID" value="NZ_CP048649.1"/>
</dbReference>
<dbReference type="EMBL" id="CP048649">
    <property type="protein sequence ID" value="QIB69702.1"/>
    <property type="molecule type" value="Genomic_DNA"/>
</dbReference>
<dbReference type="Proteomes" id="UP000466848">
    <property type="component" value="Chromosome"/>
</dbReference>
<sequence length="50" mass="5460">MHPITGTIDIAKSYGMTEESFNRLLHVLRNHSKQSLATVPAFSNSVSEGS</sequence>
<accession>A0A858BWB5</accession>
<gene>
    <name evidence="1" type="ORF">Ami103574_10380</name>
</gene>
<reference evidence="1 2" key="1">
    <citation type="submission" date="2020-02" db="EMBL/GenBank/DDBJ databases">
        <authorList>
            <person name="Kim Y.B."/>
            <person name="Roh S.W."/>
        </authorList>
    </citation>
    <scope>NUCLEOTIDE SEQUENCE [LARGE SCALE GENOMIC DNA]</scope>
    <source>
        <strain evidence="1 2">DSM 103574</strain>
    </source>
</reference>
<evidence type="ECO:0000313" key="1">
    <source>
        <dbReference type="EMBL" id="QIB69702.1"/>
    </source>
</evidence>
<evidence type="ECO:0000313" key="2">
    <source>
        <dbReference type="Proteomes" id="UP000466848"/>
    </source>
</evidence>
<dbReference type="AlphaFoldDB" id="A0A858BWB5"/>
<keyword evidence="2" id="KW-1185">Reference proteome</keyword>